<keyword evidence="5 9" id="KW-0297">G-protein coupled receptor</keyword>
<proteinExistence type="inferred from homology"/>
<accession>A0ABN8N3K8</accession>
<comment type="caution">
    <text evidence="12">The sequence shown here is derived from an EMBL/GenBank/DDBJ whole genome shotgun (WGS) entry which is preliminary data.</text>
</comment>
<feature type="transmembrane region" description="Helical" evidence="10">
    <location>
        <begin position="29"/>
        <end position="54"/>
    </location>
</feature>
<dbReference type="PANTHER" id="PTHR24249:SF372">
    <property type="entry name" value="G-PROTEIN COUPLED RECEPTORS FAMILY 1 PROFILE DOMAIN-CONTAINING PROTEIN"/>
    <property type="match status" value="1"/>
</dbReference>
<dbReference type="InterPro" id="IPR050569">
    <property type="entry name" value="TAAR"/>
</dbReference>
<evidence type="ECO:0000313" key="12">
    <source>
        <dbReference type="EMBL" id="CAH3039251.1"/>
    </source>
</evidence>
<dbReference type="SUPFAM" id="SSF81321">
    <property type="entry name" value="Family A G protein-coupled receptor-like"/>
    <property type="match status" value="1"/>
</dbReference>
<keyword evidence="2" id="KW-1003">Cell membrane</keyword>
<sequence>MRNQIAENLTNISADIISRLNDTSMQEPLWYTVLAWLFTILGFVGNSFVILLISSKKKLIRRKTNWFLLSLCFADLGVSLSMYPAMTLCHPSKHCRFVLLASFQWAFLYSSVINLCLLTVDRYIAIVKPFMYVLLMSTFRAVAFICAAWLIPFTLSFLPFTFLYSQQGITAMKGYSYLMIVGFEFIPTLTLLLVTSHLIFIARKHARETASVMAQLRYNQPMTESNNVATLRHDNRRRSSVIFIVSIVVFFIFCYSATIARTCCDIFTLCSYTPAFYRASQLLQIANSAFNPLAYGFLKLDIKAEVKKLLRIATDDDRSSMQLEQR</sequence>
<feature type="transmembrane region" description="Helical" evidence="10">
    <location>
        <begin position="97"/>
        <end position="120"/>
    </location>
</feature>
<dbReference type="CDD" id="cd00637">
    <property type="entry name" value="7tm_classA_rhodopsin-like"/>
    <property type="match status" value="1"/>
</dbReference>
<dbReference type="InterPro" id="IPR000276">
    <property type="entry name" value="GPCR_Rhodpsn"/>
</dbReference>
<evidence type="ECO:0000313" key="13">
    <source>
        <dbReference type="Proteomes" id="UP001159405"/>
    </source>
</evidence>
<organism evidence="12 13">
    <name type="scientific">Porites lobata</name>
    <dbReference type="NCBI Taxonomy" id="104759"/>
    <lineage>
        <taxon>Eukaryota</taxon>
        <taxon>Metazoa</taxon>
        <taxon>Cnidaria</taxon>
        <taxon>Anthozoa</taxon>
        <taxon>Hexacorallia</taxon>
        <taxon>Scleractinia</taxon>
        <taxon>Fungiina</taxon>
        <taxon>Poritidae</taxon>
        <taxon>Porites</taxon>
    </lineage>
</organism>
<gene>
    <name evidence="12" type="ORF">PLOB_00043112</name>
</gene>
<dbReference type="PROSITE" id="PS00237">
    <property type="entry name" value="G_PROTEIN_RECEP_F1_1"/>
    <property type="match status" value="1"/>
</dbReference>
<evidence type="ECO:0000256" key="4">
    <source>
        <dbReference type="ARBA" id="ARBA00022989"/>
    </source>
</evidence>
<dbReference type="InterPro" id="IPR017452">
    <property type="entry name" value="GPCR_Rhodpsn_7TM"/>
</dbReference>
<feature type="transmembrane region" description="Helical" evidence="10">
    <location>
        <begin position="241"/>
        <end position="260"/>
    </location>
</feature>
<evidence type="ECO:0000259" key="11">
    <source>
        <dbReference type="PROSITE" id="PS50262"/>
    </source>
</evidence>
<keyword evidence="13" id="KW-1185">Reference proteome</keyword>
<dbReference type="SMART" id="SM01381">
    <property type="entry name" value="7TM_GPCR_Srsx"/>
    <property type="match status" value="1"/>
</dbReference>
<dbReference type="PANTHER" id="PTHR24249">
    <property type="entry name" value="HISTAMINE RECEPTOR-RELATED G-PROTEIN COUPLED RECEPTOR"/>
    <property type="match status" value="1"/>
</dbReference>
<dbReference type="Pfam" id="PF00001">
    <property type="entry name" value="7tm_1"/>
    <property type="match status" value="1"/>
</dbReference>
<comment type="subcellular location">
    <subcellularLocation>
        <location evidence="1">Cell membrane</location>
        <topology evidence="1">Multi-pass membrane protein</topology>
    </subcellularLocation>
</comment>
<dbReference type="EMBL" id="CALNXK010000007">
    <property type="protein sequence ID" value="CAH3039251.1"/>
    <property type="molecule type" value="Genomic_DNA"/>
</dbReference>
<evidence type="ECO:0000256" key="9">
    <source>
        <dbReference type="RuleBase" id="RU000688"/>
    </source>
</evidence>
<dbReference type="PRINTS" id="PR00237">
    <property type="entry name" value="GPCRRHODOPSN"/>
</dbReference>
<name>A0ABN8N3K8_9CNID</name>
<evidence type="ECO:0000256" key="1">
    <source>
        <dbReference type="ARBA" id="ARBA00004651"/>
    </source>
</evidence>
<dbReference type="Proteomes" id="UP001159405">
    <property type="component" value="Unassembled WGS sequence"/>
</dbReference>
<evidence type="ECO:0000256" key="8">
    <source>
        <dbReference type="ARBA" id="ARBA00023224"/>
    </source>
</evidence>
<keyword evidence="3 9" id="KW-0812">Transmembrane</keyword>
<evidence type="ECO:0000256" key="5">
    <source>
        <dbReference type="ARBA" id="ARBA00023040"/>
    </source>
</evidence>
<reference evidence="12 13" key="1">
    <citation type="submission" date="2022-05" db="EMBL/GenBank/DDBJ databases">
        <authorList>
            <consortium name="Genoscope - CEA"/>
            <person name="William W."/>
        </authorList>
    </citation>
    <scope>NUCLEOTIDE SEQUENCE [LARGE SCALE GENOMIC DNA]</scope>
</reference>
<feature type="transmembrane region" description="Helical" evidence="10">
    <location>
        <begin position="132"/>
        <end position="155"/>
    </location>
</feature>
<feature type="transmembrane region" description="Helical" evidence="10">
    <location>
        <begin position="66"/>
        <end position="85"/>
    </location>
</feature>
<feature type="transmembrane region" description="Helical" evidence="10">
    <location>
        <begin position="175"/>
        <end position="201"/>
    </location>
</feature>
<keyword evidence="8 9" id="KW-0807">Transducer</keyword>
<evidence type="ECO:0000256" key="2">
    <source>
        <dbReference type="ARBA" id="ARBA00022475"/>
    </source>
</evidence>
<keyword evidence="6 10" id="KW-0472">Membrane</keyword>
<protein>
    <recommendedName>
        <fullName evidence="11">G-protein coupled receptors family 1 profile domain-containing protein</fullName>
    </recommendedName>
</protein>
<evidence type="ECO:0000256" key="3">
    <source>
        <dbReference type="ARBA" id="ARBA00022692"/>
    </source>
</evidence>
<evidence type="ECO:0000256" key="6">
    <source>
        <dbReference type="ARBA" id="ARBA00023136"/>
    </source>
</evidence>
<dbReference type="PROSITE" id="PS50262">
    <property type="entry name" value="G_PROTEIN_RECEP_F1_2"/>
    <property type="match status" value="1"/>
</dbReference>
<evidence type="ECO:0000256" key="7">
    <source>
        <dbReference type="ARBA" id="ARBA00023170"/>
    </source>
</evidence>
<dbReference type="Gene3D" id="1.20.1070.10">
    <property type="entry name" value="Rhodopsin 7-helix transmembrane proteins"/>
    <property type="match status" value="1"/>
</dbReference>
<keyword evidence="7 9" id="KW-0675">Receptor</keyword>
<comment type="similarity">
    <text evidence="9">Belongs to the G-protein coupled receptor 1 family.</text>
</comment>
<keyword evidence="4 10" id="KW-1133">Transmembrane helix</keyword>
<evidence type="ECO:0000256" key="10">
    <source>
        <dbReference type="SAM" id="Phobius"/>
    </source>
</evidence>
<feature type="domain" description="G-protein coupled receptors family 1 profile" evidence="11">
    <location>
        <begin position="45"/>
        <end position="295"/>
    </location>
</feature>